<evidence type="ECO:0000313" key="1">
    <source>
        <dbReference type="EMBL" id="TLS36529.1"/>
    </source>
</evidence>
<dbReference type="RefSeq" id="WP_138127564.1">
    <property type="nucleotide sequence ID" value="NZ_SWLG01000010.1"/>
</dbReference>
<dbReference type="Proteomes" id="UP000308230">
    <property type="component" value="Unassembled WGS sequence"/>
</dbReference>
<name>A0A5R9F1J7_9BACL</name>
<organism evidence="1 2">
    <name type="scientific">Exobacillus caeni</name>
    <dbReference type="NCBI Taxonomy" id="2574798"/>
    <lineage>
        <taxon>Bacteria</taxon>
        <taxon>Bacillati</taxon>
        <taxon>Bacillota</taxon>
        <taxon>Bacilli</taxon>
        <taxon>Bacillales</taxon>
        <taxon>Guptibacillaceae</taxon>
        <taxon>Exobacillus</taxon>
    </lineage>
</organism>
<accession>A0A5R9F1J7</accession>
<comment type="caution">
    <text evidence="1">The sequence shown here is derived from an EMBL/GenBank/DDBJ whole genome shotgun (WGS) entry which is preliminary data.</text>
</comment>
<reference evidence="1 2" key="1">
    <citation type="submission" date="2019-04" db="EMBL/GenBank/DDBJ databases">
        <title>Bacillus caeni sp. nov., a bacterium isolated from mangrove sediment.</title>
        <authorList>
            <person name="Huang H."/>
            <person name="Mo K."/>
            <person name="Hu Y."/>
        </authorList>
    </citation>
    <scope>NUCLEOTIDE SEQUENCE [LARGE SCALE GENOMIC DNA]</scope>
    <source>
        <strain evidence="1 2">HB172195</strain>
    </source>
</reference>
<proteinExistence type="predicted"/>
<evidence type="ECO:0000313" key="2">
    <source>
        <dbReference type="Proteomes" id="UP000308230"/>
    </source>
</evidence>
<keyword evidence="2" id="KW-1185">Reference proteome</keyword>
<sequence length="67" mass="7632">MDKEEKLEALVAKVTEDTVSNSAKLQVIIDLLIKSEITTEEEIDSLVRNKYEKESGKFTDELSDEIE</sequence>
<protein>
    <submittedName>
        <fullName evidence="1">Uncharacterized protein</fullName>
    </submittedName>
</protein>
<dbReference type="AlphaFoldDB" id="A0A5R9F1J7"/>
<gene>
    <name evidence="1" type="ORF">FCL54_15055</name>
</gene>
<dbReference type="EMBL" id="SWLG01000010">
    <property type="protein sequence ID" value="TLS36529.1"/>
    <property type="molecule type" value="Genomic_DNA"/>
</dbReference>